<reference evidence="4" key="1">
    <citation type="submission" date="2023-12" db="EMBL/GenBank/DDBJ databases">
        <title>Novel species in genus Nocardioides.</title>
        <authorList>
            <person name="Zhou H."/>
        </authorList>
    </citation>
    <scope>NUCLEOTIDE SEQUENCE [LARGE SCALE GENOMIC DNA]</scope>
    <source>
        <strain evidence="4">HM61</strain>
    </source>
</reference>
<keyword evidence="2" id="KW-0732">Signal</keyword>
<organism evidence="3 4">
    <name type="scientific">Nocardioides bizhenqiangii</name>
    <dbReference type="NCBI Taxonomy" id="3095076"/>
    <lineage>
        <taxon>Bacteria</taxon>
        <taxon>Bacillati</taxon>
        <taxon>Actinomycetota</taxon>
        <taxon>Actinomycetes</taxon>
        <taxon>Propionibacteriales</taxon>
        <taxon>Nocardioidaceae</taxon>
        <taxon>Nocardioides</taxon>
    </lineage>
</organism>
<name>A0ABZ0ZKZ0_9ACTN</name>
<dbReference type="EMBL" id="CP141059">
    <property type="protein sequence ID" value="WQQ24720.1"/>
    <property type="molecule type" value="Genomic_DNA"/>
</dbReference>
<dbReference type="RefSeq" id="WP_322455226.1">
    <property type="nucleotide sequence ID" value="NZ_CP141059.1"/>
</dbReference>
<feature type="chain" id="PRO_5045977406" evidence="2">
    <location>
        <begin position="41"/>
        <end position="206"/>
    </location>
</feature>
<dbReference type="Proteomes" id="UP001327225">
    <property type="component" value="Chromosome"/>
</dbReference>
<evidence type="ECO:0000313" key="4">
    <source>
        <dbReference type="Proteomes" id="UP001327225"/>
    </source>
</evidence>
<evidence type="ECO:0000256" key="1">
    <source>
        <dbReference type="SAM" id="MobiDB-lite"/>
    </source>
</evidence>
<evidence type="ECO:0000256" key="2">
    <source>
        <dbReference type="SAM" id="SignalP"/>
    </source>
</evidence>
<feature type="region of interest" description="Disordered" evidence="1">
    <location>
        <begin position="54"/>
        <end position="73"/>
    </location>
</feature>
<keyword evidence="4" id="KW-1185">Reference proteome</keyword>
<proteinExistence type="predicted"/>
<evidence type="ECO:0000313" key="3">
    <source>
        <dbReference type="EMBL" id="WQQ24720.1"/>
    </source>
</evidence>
<protein>
    <submittedName>
        <fullName evidence="3">Uncharacterized protein</fullName>
    </submittedName>
</protein>
<sequence length="206" mass="23478">MSSSTHRFVQGYLRRRRSMALPATAIALSVALLVPSSAAAERLEVADRRGDYWHDHRVDGGTPSQSQPEWGNPDIRRTAYRHWRNRVSVRIKVAHQIRRHGGYWRVEIRMRTNEGLRRTATWFKPDDSPPSTTWSGSKSCAIDGRIDFDRNAFIVDVPRRCLSGPTRVAFKSATRWTPTSDDAPYLDVSGQSGYRLTEWSAPVKRA</sequence>
<accession>A0ABZ0ZKZ0</accession>
<gene>
    <name evidence="3" type="ORF">SHK19_12160</name>
</gene>
<feature type="signal peptide" evidence="2">
    <location>
        <begin position="1"/>
        <end position="40"/>
    </location>
</feature>